<feature type="transmembrane region" description="Helical" evidence="6">
    <location>
        <begin position="71"/>
        <end position="88"/>
    </location>
</feature>
<dbReference type="InterPro" id="IPR000620">
    <property type="entry name" value="EamA_dom"/>
</dbReference>
<dbReference type="Pfam" id="PF00892">
    <property type="entry name" value="EamA"/>
    <property type="match status" value="1"/>
</dbReference>
<dbReference type="AlphaFoldDB" id="A0A6C0J0B7"/>
<dbReference type="InterPro" id="IPR037185">
    <property type="entry name" value="EmrE-like"/>
</dbReference>
<dbReference type="Gene3D" id="1.10.3730.20">
    <property type="match status" value="1"/>
</dbReference>
<feature type="transmembrane region" description="Helical" evidence="6">
    <location>
        <begin position="95"/>
        <end position="119"/>
    </location>
</feature>
<keyword evidence="4 6" id="KW-1133">Transmembrane helix</keyword>
<evidence type="ECO:0000256" key="4">
    <source>
        <dbReference type="ARBA" id="ARBA00022989"/>
    </source>
</evidence>
<comment type="subcellular location">
    <subcellularLocation>
        <location evidence="1">Cell membrane</location>
        <topology evidence="1">Multi-pass membrane protein</topology>
    </subcellularLocation>
</comment>
<protein>
    <recommendedName>
        <fullName evidence="7">EamA domain-containing protein</fullName>
    </recommendedName>
</protein>
<feature type="transmembrane region" description="Helical" evidence="6">
    <location>
        <begin position="125"/>
        <end position="145"/>
    </location>
</feature>
<evidence type="ECO:0000259" key="7">
    <source>
        <dbReference type="Pfam" id="PF00892"/>
    </source>
</evidence>
<dbReference type="GO" id="GO:0005886">
    <property type="term" value="C:plasma membrane"/>
    <property type="evidence" value="ECO:0007669"/>
    <property type="project" value="UniProtKB-SubCell"/>
</dbReference>
<evidence type="ECO:0000256" key="6">
    <source>
        <dbReference type="SAM" id="Phobius"/>
    </source>
</evidence>
<feature type="domain" description="EamA" evidence="7">
    <location>
        <begin position="7"/>
        <end position="142"/>
    </location>
</feature>
<accession>A0A6C0J0B7</accession>
<feature type="transmembrane region" description="Helical" evidence="6">
    <location>
        <begin position="35"/>
        <end position="56"/>
    </location>
</feature>
<feature type="transmembrane region" description="Helical" evidence="6">
    <location>
        <begin position="6"/>
        <end position="23"/>
    </location>
</feature>
<dbReference type="EMBL" id="MN740302">
    <property type="protein sequence ID" value="QHT99104.1"/>
    <property type="molecule type" value="Genomic_DNA"/>
</dbReference>
<keyword evidence="3 6" id="KW-0812">Transmembrane</keyword>
<keyword evidence="2" id="KW-1003">Cell membrane</keyword>
<evidence type="ECO:0000256" key="1">
    <source>
        <dbReference type="ARBA" id="ARBA00004651"/>
    </source>
</evidence>
<sequence>MEKIFILFITLFIAFLWGIQPICHRYLEKDIDFMSLFIITWIFSTIIIIIIYIWHYDKVYSTFINIKNKDIYIIIIIAFTIIISKYLYFNIIYNYNITIFSSICYSSPLFTLILAYFLLNENINLQQIIGIILILFGSLLLTLNLKM</sequence>
<reference evidence="8" key="1">
    <citation type="journal article" date="2020" name="Nature">
        <title>Giant virus diversity and host interactions through global metagenomics.</title>
        <authorList>
            <person name="Schulz F."/>
            <person name="Roux S."/>
            <person name="Paez-Espino D."/>
            <person name="Jungbluth S."/>
            <person name="Walsh D.A."/>
            <person name="Denef V.J."/>
            <person name="McMahon K.D."/>
            <person name="Konstantinidis K.T."/>
            <person name="Eloe-Fadrosh E.A."/>
            <person name="Kyrpides N.C."/>
            <person name="Woyke T."/>
        </authorList>
    </citation>
    <scope>NUCLEOTIDE SEQUENCE</scope>
    <source>
        <strain evidence="8">GVMAG-M-3300025695-21</strain>
    </source>
</reference>
<evidence type="ECO:0000256" key="3">
    <source>
        <dbReference type="ARBA" id="ARBA00022692"/>
    </source>
</evidence>
<dbReference type="PANTHER" id="PTHR32322">
    <property type="entry name" value="INNER MEMBRANE TRANSPORTER"/>
    <property type="match status" value="1"/>
</dbReference>
<evidence type="ECO:0000256" key="2">
    <source>
        <dbReference type="ARBA" id="ARBA00022475"/>
    </source>
</evidence>
<proteinExistence type="predicted"/>
<dbReference type="SUPFAM" id="SSF103481">
    <property type="entry name" value="Multidrug resistance efflux transporter EmrE"/>
    <property type="match status" value="1"/>
</dbReference>
<dbReference type="InterPro" id="IPR050638">
    <property type="entry name" value="AA-Vitamin_Transporters"/>
</dbReference>
<name>A0A6C0J0B7_9ZZZZ</name>
<keyword evidence="5 6" id="KW-0472">Membrane</keyword>
<evidence type="ECO:0000313" key="8">
    <source>
        <dbReference type="EMBL" id="QHT99104.1"/>
    </source>
</evidence>
<organism evidence="8">
    <name type="scientific">viral metagenome</name>
    <dbReference type="NCBI Taxonomy" id="1070528"/>
    <lineage>
        <taxon>unclassified sequences</taxon>
        <taxon>metagenomes</taxon>
        <taxon>organismal metagenomes</taxon>
    </lineage>
</organism>
<evidence type="ECO:0000256" key="5">
    <source>
        <dbReference type="ARBA" id="ARBA00023136"/>
    </source>
</evidence>
<dbReference type="PANTHER" id="PTHR32322:SF18">
    <property type="entry name" value="S-ADENOSYLMETHIONINE_S-ADENOSYLHOMOCYSTEINE TRANSPORTER"/>
    <property type="match status" value="1"/>
</dbReference>